<comment type="cofactor">
    <cofactor evidence="1">
        <name>Zn(2+)</name>
        <dbReference type="ChEBI" id="CHEBI:29105"/>
    </cofactor>
</comment>
<feature type="domain" description="Helicase ATP-binding" evidence="21">
    <location>
        <begin position="726"/>
        <end position="907"/>
    </location>
</feature>
<name>A0A6V8H0F4_TALPI</name>
<dbReference type="GO" id="GO:0009378">
    <property type="term" value="F:four-way junction helicase activity"/>
    <property type="evidence" value="ECO:0007669"/>
    <property type="project" value="TreeGrafter"/>
</dbReference>
<dbReference type="InterPro" id="IPR036390">
    <property type="entry name" value="WH_DNA-bd_sf"/>
</dbReference>
<sequence>MTKNNLKQHLRWLVDRGQPDFAALDVLLTRSDVDTVNAQVSAQPAPDAPRPVHTEQLTITTNENTTPILEKNEDVELKVDGDGDSVLQDANMARLNLIPSSASKPRMLSIAAGNRSDDARPSTPGSDARKNYMSDNSRIGDTTFGSAPATIVSSPSPRKRNAQSTKLGPILSSDYKSQFDDIESIDLTGDVEPSTSSGTVEAFGDSQTLWREDYATRPEPISRQGKKRKSDEYQSDLRSPRRNPPHSKTSRTPDEDDVLADDITPTITSDPPSYDISSSQELAHQSPVRSAVSKKPTTTTTTTTTTTNASSKSRSKRNTQDEDVDRLFSWDSDEDAFEPLPNKKIRPIEERLNPRDSDRMTELSNMETTPEEDLAPAQPKPASPRKASPKKASPKKPSPKKRQAIVETVASTPLSQTLQNPKVEQILSLHLAVVDAAIEKLNKDLVANANIVVQHAIEGELPPPELVAEGKAARTKVEALGKLKTERVLYDEKKMRKQQLKDMMVKAVADGGDLTGLAAEIKESQDIAKELQAIEAQLGDLLSVIDMDLSAFLPPPQFANPGNAVLPATPQTLVRPLAQSVPQRFQTDTPPILPSNGSTTSLNTTYRRDVSTFQGGNSYSTGMPSNSAGAFITSDDFDFDEEDFLEADNVMSTAHYEPPATYSDNRRVFGETSGNVSRQPPSQPTQKPTAPDSNAMLSHPWSKDVKTVLRDRFHLKGFRPHQLEAINATLGGKDAFVLMPTGGGKSLCYQLPSVIHSGKTKGVTIVVSPLLSLMEDQVDHLQKLGIKAYFINGDVSADHKRWVMSTLASPYADREIELLYVTPEMINKNVTLCDILKTLHDNRKFARLVIDEAHCVSQWGHDFRPDYKELGAFRSKFSGLPVMALTATATENVKVDVINNLRMKECEVLSQSFNRPNLTYDVLPKKGSAPDIISQIADIIETSYRRKAGIVYCLSRKDCEKVAQELSQGYGIKATHYHAGMPSEERTSVQRDWQAGRYDVIVATIAFGMGIDKPDVRFVIHHTIPKSLEGYYQETGRAGRDGKRSGCYLFYSYRDTAAQKRFIETSDGDYQQKNRQRQMLRHVVQFCENQSDCRRVQILAYFNESFDACNCNRTCDNCKTDEAFHTVDFSAYAKKAIQLVKLFQQRGEDVTILHCIDIFAGSNKKMKGDHAQVPQYGAGTDLELGDVERLFFKLVGEDVLEEWSKTTSRFTHRYVKPGPKASQFLASRTPFTMQIRASSKSAKRSSGASRSTTSTGVSGTSDYHPQSTNVPSPVQSSRRKAAPKPKSKRGVPQAVDDDEDSDGFEPIREAGKSNRRKKADVGPPIVEDGRMAGLDDSQQIVVEDFVTNSKELCQQIMMEKSLRNQPFSDAMLREMAIHLPEDLDAMNEVPGINQDKVRIYGSRFLKLIRNSKKLLSDIRTNNEVIHDPNHTNVINLDSDDEYGNDDDFMFSLSQIDTNDTSQYFDTSASQTRVPSTQFTDLDAPSTSGRRTASRASSAPRSRARGGAQRTSSGSSSKRKKAPWNPEAYRYAGKGANRGYSNRGRGSSSSGYSNYRRSTSTSTTNKRKTGTKPSGPAIDLMPT</sequence>
<dbReference type="PROSITE" id="PS50967">
    <property type="entry name" value="HRDC"/>
    <property type="match status" value="1"/>
</dbReference>
<feature type="compositionally biased region" description="Basic residues" evidence="19">
    <location>
        <begin position="387"/>
        <end position="403"/>
    </location>
</feature>
<dbReference type="GO" id="GO:0005524">
    <property type="term" value="F:ATP binding"/>
    <property type="evidence" value="ECO:0007669"/>
    <property type="project" value="UniProtKB-KW"/>
</dbReference>
<feature type="compositionally biased region" description="Polar residues" evidence="19">
    <location>
        <begin position="193"/>
        <end position="209"/>
    </location>
</feature>
<feature type="compositionally biased region" description="Low complexity" evidence="19">
    <location>
        <begin position="1537"/>
        <end position="1563"/>
    </location>
</feature>
<keyword evidence="15" id="KW-0539">Nucleus</keyword>
<protein>
    <recommendedName>
        <fullName evidence="18">RecQ-like DNA helicase BLM</fullName>
        <ecNumber evidence="17">5.6.2.4</ecNumber>
    </recommendedName>
</protein>
<comment type="subcellular location">
    <subcellularLocation>
        <location evidence="2">Nucleus</location>
    </subcellularLocation>
</comment>
<feature type="compositionally biased region" description="Basic and acidic residues" evidence="19">
    <location>
        <begin position="346"/>
        <end position="361"/>
    </location>
</feature>
<feature type="compositionally biased region" description="Polar residues" evidence="19">
    <location>
        <begin position="672"/>
        <end position="696"/>
    </location>
</feature>
<dbReference type="PANTHER" id="PTHR13710:SF153">
    <property type="entry name" value="RECQ-LIKE DNA HELICASE BLM"/>
    <property type="match status" value="1"/>
</dbReference>
<evidence type="ECO:0000256" key="2">
    <source>
        <dbReference type="ARBA" id="ARBA00004123"/>
    </source>
</evidence>
<dbReference type="EC" id="5.6.2.4" evidence="17"/>
<comment type="catalytic activity">
    <reaction evidence="16">
        <text>Couples ATP hydrolysis with the unwinding of duplex DNA by translocating in the 3'-5' direction.</text>
        <dbReference type="EC" id="5.6.2.4"/>
    </reaction>
</comment>
<dbReference type="GO" id="GO:0006260">
    <property type="term" value="P:DNA replication"/>
    <property type="evidence" value="ECO:0007669"/>
    <property type="project" value="UniProtKB-KW"/>
</dbReference>
<dbReference type="Gene3D" id="3.40.50.300">
    <property type="entry name" value="P-loop containing nucleotide triphosphate hydrolases"/>
    <property type="match status" value="2"/>
</dbReference>
<feature type="compositionally biased region" description="Low complexity" evidence="19">
    <location>
        <begin position="1236"/>
        <end position="1261"/>
    </location>
</feature>
<evidence type="ECO:0000256" key="16">
    <source>
        <dbReference type="ARBA" id="ARBA00034617"/>
    </source>
</evidence>
<proteinExistence type="inferred from homology"/>
<dbReference type="InterPro" id="IPR001650">
    <property type="entry name" value="Helicase_C-like"/>
</dbReference>
<keyword evidence="11" id="KW-0067">ATP-binding</keyword>
<feature type="domain" description="Helicase C-terminal" evidence="22">
    <location>
        <begin position="935"/>
        <end position="1081"/>
    </location>
</feature>
<feature type="compositionally biased region" description="Polar residues" evidence="19">
    <location>
        <begin position="133"/>
        <end position="166"/>
    </location>
</feature>
<dbReference type="Pfam" id="PF00570">
    <property type="entry name" value="HRDC"/>
    <property type="match status" value="1"/>
</dbReference>
<feature type="region of interest" description="Disordered" evidence="19">
    <location>
        <begin position="656"/>
        <end position="698"/>
    </location>
</feature>
<feature type="region of interest" description="Disordered" evidence="19">
    <location>
        <begin position="1465"/>
        <end position="1582"/>
    </location>
</feature>
<feature type="compositionally biased region" description="Polar residues" evidence="19">
    <location>
        <begin position="1465"/>
        <end position="1479"/>
    </location>
</feature>
<dbReference type="Pfam" id="PF16124">
    <property type="entry name" value="RecQ_Zn_bind"/>
    <property type="match status" value="1"/>
</dbReference>
<evidence type="ECO:0000256" key="3">
    <source>
        <dbReference type="ARBA" id="ARBA00005446"/>
    </source>
</evidence>
<keyword evidence="12" id="KW-0238">DNA-binding</keyword>
<dbReference type="InterPro" id="IPR002464">
    <property type="entry name" value="DNA/RNA_helicase_DEAH_CS"/>
</dbReference>
<dbReference type="GO" id="GO:0005694">
    <property type="term" value="C:chromosome"/>
    <property type="evidence" value="ECO:0007669"/>
    <property type="project" value="TreeGrafter"/>
</dbReference>
<dbReference type="InterPro" id="IPR010997">
    <property type="entry name" value="HRDC-like_sf"/>
</dbReference>
<evidence type="ECO:0000256" key="17">
    <source>
        <dbReference type="ARBA" id="ARBA00034808"/>
    </source>
</evidence>
<feature type="compositionally biased region" description="Low complexity" evidence="19">
    <location>
        <begin position="1483"/>
        <end position="1515"/>
    </location>
</feature>
<dbReference type="PROSITE" id="PS00690">
    <property type="entry name" value="DEAH_ATP_HELICASE"/>
    <property type="match status" value="1"/>
</dbReference>
<feature type="compositionally biased region" description="Polar residues" evidence="19">
    <location>
        <begin position="265"/>
        <end position="283"/>
    </location>
</feature>
<evidence type="ECO:0000256" key="18">
    <source>
        <dbReference type="ARBA" id="ARBA00073450"/>
    </source>
</evidence>
<dbReference type="GO" id="GO:0016787">
    <property type="term" value="F:hydrolase activity"/>
    <property type="evidence" value="ECO:0007669"/>
    <property type="project" value="UniProtKB-KW"/>
</dbReference>
<dbReference type="Pfam" id="PF00270">
    <property type="entry name" value="DEAD"/>
    <property type="match status" value="1"/>
</dbReference>
<keyword evidence="6" id="KW-0547">Nucleotide-binding</keyword>
<evidence type="ECO:0000256" key="12">
    <source>
        <dbReference type="ARBA" id="ARBA00023125"/>
    </source>
</evidence>
<dbReference type="GO" id="GO:0043138">
    <property type="term" value="F:3'-5' DNA helicase activity"/>
    <property type="evidence" value="ECO:0007669"/>
    <property type="project" value="UniProtKB-EC"/>
</dbReference>
<keyword evidence="10" id="KW-0862">Zinc</keyword>
<evidence type="ECO:0000313" key="23">
    <source>
        <dbReference type="EMBL" id="GAM34139.1"/>
    </source>
</evidence>
<dbReference type="Proteomes" id="UP000053095">
    <property type="component" value="Unassembled WGS sequence"/>
</dbReference>
<evidence type="ECO:0000256" key="6">
    <source>
        <dbReference type="ARBA" id="ARBA00022741"/>
    </source>
</evidence>
<dbReference type="InterPro" id="IPR044876">
    <property type="entry name" value="HRDC_dom_sf"/>
</dbReference>
<dbReference type="Pfam" id="PF09382">
    <property type="entry name" value="RQC"/>
    <property type="match status" value="1"/>
</dbReference>
<dbReference type="CDD" id="cd18794">
    <property type="entry name" value="SF2_C_RecQ"/>
    <property type="match status" value="1"/>
</dbReference>
<evidence type="ECO:0000259" key="20">
    <source>
        <dbReference type="PROSITE" id="PS50967"/>
    </source>
</evidence>
<accession>A0A6V8H0F4</accession>
<feature type="domain" description="HRDC" evidence="20">
    <location>
        <begin position="1335"/>
        <end position="1418"/>
    </location>
</feature>
<dbReference type="InterPro" id="IPR014001">
    <property type="entry name" value="Helicase_ATP-bd"/>
</dbReference>
<dbReference type="InterPro" id="IPR032284">
    <property type="entry name" value="RecQ_Zn-bd"/>
</dbReference>
<comment type="similarity">
    <text evidence="3">Belongs to the helicase family. RecQ subfamily.</text>
</comment>
<evidence type="ECO:0000256" key="15">
    <source>
        <dbReference type="ARBA" id="ARBA00023242"/>
    </source>
</evidence>
<dbReference type="InterPro" id="IPR011545">
    <property type="entry name" value="DEAD/DEAH_box_helicase_dom"/>
</dbReference>
<dbReference type="GO" id="GO:0003677">
    <property type="term" value="F:DNA binding"/>
    <property type="evidence" value="ECO:0007669"/>
    <property type="project" value="UniProtKB-KW"/>
</dbReference>
<dbReference type="GO" id="GO:0005737">
    <property type="term" value="C:cytoplasm"/>
    <property type="evidence" value="ECO:0007669"/>
    <property type="project" value="TreeGrafter"/>
</dbReference>
<organism evidence="23 24">
    <name type="scientific">Talaromyces pinophilus</name>
    <name type="common">Penicillium pinophilum</name>
    <dbReference type="NCBI Taxonomy" id="128442"/>
    <lineage>
        <taxon>Eukaryota</taxon>
        <taxon>Fungi</taxon>
        <taxon>Dikarya</taxon>
        <taxon>Ascomycota</taxon>
        <taxon>Pezizomycotina</taxon>
        <taxon>Eurotiomycetes</taxon>
        <taxon>Eurotiomycetidae</taxon>
        <taxon>Eurotiales</taxon>
        <taxon>Trichocomaceae</taxon>
        <taxon>Talaromyces</taxon>
        <taxon>Talaromyces sect. Talaromyces</taxon>
    </lineage>
</organism>
<evidence type="ECO:0000256" key="9">
    <source>
        <dbReference type="ARBA" id="ARBA00022806"/>
    </source>
</evidence>
<dbReference type="Gene3D" id="1.10.10.10">
    <property type="entry name" value="Winged helix-like DNA-binding domain superfamily/Winged helix DNA-binding domain"/>
    <property type="match status" value="1"/>
</dbReference>
<dbReference type="FunFam" id="3.40.50.300:FF:000340">
    <property type="entry name" value="Bloom syndrome, RecQ helicase"/>
    <property type="match status" value="1"/>
</dbReference>
<evidence type="ECO:0000256" key="1">
    <source>
        <dbReference type="ARBA" id="ARBA00001947"/>
    </source>
</evidence>
<keyword evidence="24" id="KW-1185">Reference proteome</keyword>
<evidence type="ECO:0000259" key="22">
    <source>
        <dbReference type="PROSITE" id="PS51194"/>
    </source>
</evidence>
<dbReference type="InterPro" id="IPR002121">
    <property type="entry name" value="HRDC_dom"/>
</dbReference>
<keyword evidence="9 23" id="KW-0347">Helicase</keyword>
<keyword evidence="8" id="KW-0378">Hydrolase</keyword>
<evidence type="ECO:0000256" key="10">
    <source>
        <dbReference type="ARBA" id="ARBA00022833"/>
    </source>
</evidence>
<keyword evidence="7" id="KW-0227">DNA damage</keyword>
<dbReference type="InterPro" id="IPR036388">
    <property type="entry name" value="WH-like_DNA-bd_sf"/>
</dbReference>
<dbReference type="PROSITE" id="PS51194">
    <property type="entry name" value="HELICASE_CTER"/>
    <property type="match status" value="1"/>
</dbReference>
<feature type="compositionally biased region" description="Low complexity" evidence="19">
    <location>
        <begin position="297"/>
        <end position="307"/>
    </location>
</feature>
<dbReference type="PANTHER" id="PTHR13710">
    <property type="entry name" value="DNA HELICASE RECQ FAMILY MEMBER"/>
    <property type="match status" value="1"/>
</dbReference>
<dbReference type="SMART" id="SM00956">
    <property type="entry name" value="RQC"/>
    <property type="match status" value="1"/>
</dbReference>
<dbReference type="InterPro" id="IPR027417">
    <property type="entry name" value="P-loop_NTPase"/>
</dbReference>
<evidence type="ECO:0000256" key="13">
    <source>
        <dbReference type="ARBA" id="ARBA00023204"/>
    </source>
</evidence>
<evidence type="ECO:0000313" key="24">
    <source>
        <dbReference type="Proteomes" id="UP000053095"/>
    </source>
</evidence>
<feature type="compositionally biased region" description="Basic residues" evidence="19">
    <location>
        <begin position="240"/>
        <end position="249"/>
    </location>
</feature>
<dbReference type="InterPro" id="IPR004589">
    <property type="entry name" value="DNA_helicase_ATP-dep_RecQ"/>
</dbReference>
<dbReference type="Pfam" id="PF00271">
    <property type="entry name" value="Helicase_C"/>
    <property type="match status" value="1"/>
</dbReference>
<evidence type="ECO:0000256" key="14">
    <source>
        <dbReference type="ARBA" id="ARBA00023235"/>
    </source>
</evidence>
<keyword evidence="4" id="KW-0235">DNA replication</keyword>
<dbReference type="GO" id="GO:0000724">
    <property type="term" value="P:double-strand break repair via homologous recombination"/>
    <property type="evidence" value="ECO:0007669"/>
    <property type="project" value="TreeGrafter"/>
</dbReference>
<keyword evidence="13" id="KW-0234">DNA repair</keyword>
<dbReference type="GO" id="GO:0046872">
    <property type="term" value="F:metal ion binding"/>
    <property type="evidence" value="ECO:0007669"/>
    <property type="project" value="UniProtKB-KW"/>
</dbReference>
<dbReference type="CDD" id="cd17920">
    <property type="entry name" value="DEXHc_RecQ"/>
    <property type="match status" value="1"/>
</dbReference>
<dbReference type="FunFam" id="3.40.50.300:FF:000537">
    <property type="entry name" value="Bloom syndrome RecQ-like helicase"/>
    <property type="match status" value="1"/>
</dbReference>
<dbReference type="PROSITE" id="PS51192">
    <property type="entry name" value="HELICASE_ATP_BIND_1"/>
    <property type="match status" value="1"/>
</dbReference>
<dbReference type="InterPro" id="IPR018982">
    <property type="entry name" value="RQC_domain"/>
</dbReference>
<dbReference type="Gene3D" id="1.10.150.80">
    <property type="entry name" value="HRDC domain"/>
    <property type="match status" value="1"/>
</dbReference>
<comment type="caution">
    <text evidence="23">The sequence shown here is derived from an EMBL/GenBank/DDBJ whole genome shotgun (WGS) entry which is preliminary data.</text>
</comment>
<gene>
    <name evidence="23" type="ORF">TCE0_015r01520</name>
</gene>
<evidence type="ECO:0000256" key="4">
    <source>
        <dbReference type="ARBA" id="ARBA00022705"/>
    </source>
</evidence>
<keyword evidence="5" id="KW-0479">Metal-binding</keyword>
<dbReference type="SMART" id="SM00490">
    <property type="entry name" value="HELICc"/>
    <property type="match status" value="1"/>
</dbReference>
<keyword evidence="14" id="KW-0413">Isomerase</keyword>
<dbReference type="GO" id="GO:0005634">
    <property type="term" value="C:nucleus"/>
    <property type="evidence" value="ECO:0007669"/>
    <property type="project" value="UniProtKB-SubCell"/>
</dbReference>
<reference evidence="24" key="1">
    <citation type="journal article" date="2015" name="Genome Announc.">
        <title>Draft genome sequence of Talaromyces cellulolyticus strain Y-94, a source of lignocellulosic biomass-degrading enzymes.</title>
        <authorList>
            <person name="Fujii T."/>
            <person name="Koike H."/>
            <person name="Sawayama S."/>
            <person name="Yano S."/>
            <person name="Inoue H."/>
        </authorList>
    </citation>
    <scope>NUCLEOTIDE SEQUENCE [LARGE SCALE GENOMIC DNA]</scope>
    <source>
        <strain evidence="24">Y-94</strain>
    </source>
</reference>
<feature type="compositionally biased region" description="Polar residues" evidence="19">
    <location>
        <begin position="1263"/>
        <end position="1275"/>
    </location>
</feature>
<dbReference type="SUPFAM" id="SSF46785">
    <property type="entry name" value="Winged helix' DNA-binding domain"/>
    <property type="match status" value="1"/>
</dbReference>
<evidence type="ECO:0000256" key="5">
    <source>
        <dbReference type="ARBA" id="ARBA00022723"/>
    </source>
</evidence>
<evidence type="ECO:0000256" key="7">
    <source>
        <dbReference type="ARBA" id="ARBA00022763"/>
    </source>
</evidence>
<feature type="region of interest" description="Disordered" evidence="19">
    <location>
        <begin position="111"/>
        <end position="404"/>
    </location>
</feature>
<dbReference type="SUPFAM" id="SSF47819">
    <property type="entry name" value="HRDC-like"/>
    <property type="match status" value="1"/>
</dbReference>
<feature type="compositionally biased region" description="Basic residues" evidence="19">
    <location>
        <begin position="1277"/>
        <end position="1289"/>
    </location>
</feature>
<evidence type="ECO:0000256" key="8">
    <source>
        <dbReference type="ARBA" id="ARBA00022801"/>
    </source>
</evidence>
<evidence type="ECO:0000256" key="11">
    <source>
        <dbReference type="ARBA" id="ARBA00022840"/>
    </source>
</evidence>
<dbReference type="EMBL" id="DF933811">
    <property type="protein sequence ID" value="GAM34139.1"/>
    <property type="molecule type" value="Genomic_DNA"/>
</dbReference>
<dbReference type="NCBIfam" id="TIGR00614">
    <property type="entry name" value="recQ_fam"/>
    <property type="match status" value="1"/>
</dbReference>
<dbReference type="SMART" id="SM00487">
    <property type="entry name" value="DEXDc"/>
    <property type="match status" value="1"/>
</dbReference>
<dbReference type="SUPFAM" id="SSF52540">
    <property type="entry name" value="P-loop containing nucleoside triphosphate hydrolases"/>
    <property type="match status" value="1"/>
</dbReference>
<evidence type="ECO:0000256" key="19">
    <source>
        <dbReference type="SAM" id="MobiDB-lite"/>
    </source>
</evidence>
<feature type="region of interest" description="Disordered" evidence="19">
    <location>
        <begin position="1235"/>
        <end position="1330"/>
    </location>
</feature>
<evidence type="ECO:0000259" key="21">
    <source>
        <dbReference type="PROSITE" id="PS51192"/>
    </source>
</evidence>